<proteinExistence type="predicted"/>
<gene>
    <name evidence="1" type="ordered locus">VIT_07s0095g00590</name>
</gene>
<name>D7SRP2_VITVI</name>
<organism evidence="1 2">
    <name type="scientific">Vitis vinifera</name>
    <name type="common">Grape</name>
    <dbReference type="NCBI Taxonomy" id="29760"/>
    <lineage>
        <taxon>Eukaryota</taxon>
        <taxon>Viridiplantae</taxon>
        <taxon>Streptophyta</taxon>
        <taxon>Embryophyta</taxon>
        <taxon>Tracheophyta</taxon>
        <taxon>Spermatophyta</taxon>
        <taxon>Magnoliopsida</taxon>
        <taxon>eudicotyledons</taxon>
        <taxon>Gunneridae</taxon>
        <taxon>Pentapetalae</taxon>
        <taxon>rosids</taxon>
        <taxon>Vitales</taxon>
        <taxon>Vitaceae</taxon>
        <taxon>Viteae</taxon>
        <taxon>Vitis</taxon>
    </lineage>
</organism>
<dbReference type="HOGENOM" id="CLU_3280616_0_0_1"/>
<dbReference type="AlphaFoldDB" id="D7SRP2"/>
<accession>D7SRP2</accession>
<dbReference type="PaxDb" id="29760-VIT_07s0095g00590.t01"/>
<protein>
    <submittedName>
        <fullName evidence="1">Uncharacterized protein</fullName>
    </submittedName>
</protein>
<dbReference type="InParanoid" id="D7SRP2"/>
<evidence type="ECO:0000313" key="1">
    <source>
        <dbReference type="EMBL" id="CBI18324.3"/>
    </source>
</evidence>
<keyword evidence="2" id="KW-1185">Reference proteome</keyword>
<reference evidence="2" key="1">
    <citation type="journal article" date="2007" name="Nature">
        <title>The grapevine genome sequence suggests ancestral hexaploidization in major angiosperm phyla.</title>
        <authorList>
            <consortium name="The French-Italian Public Consortium for Grapevine Genome Characterization."/>
            <person name="Jaillon O."/>
            <person name="Aury J.-M."/>
            <person name="Noel B."/>
            <person name="Policriti A."/>
            <person name="Clepet C."/>
            <person name="Casagrande A."/>
            <person name="Choisne N."/>
            <person name="Aubourg S."/>
            <person name="Vitulo N."/>
            <person name="Jubin C."/>
            <person name="Vezzi A."/>
            <person name="Legeai F."/>
            <person name="Hugueney P."/>
            <person name="Dasilva C."/>
            <person name="Horner D."/>
            <person name="Mica E."/>
            <person name="Jublot D."/>
            <person name="Poulain J."/>
            <person name="Bruyere C."/>
            <person name="Billault A."/>
            <person name="Segurens B."/>
            <person name="Gouyvenoux M."/>
            <person name="Ugarte E."/>
            <person name="Cattonaro F."/>
            <person name="Anthouard V."/>
            <person name="Vico V."/>
            <person name="Del Fabbro C."/>
            <person name="Alaux M."/>
            <person name="Di Gaspero G."/>
            <person name="Dumas V."/>
            <person name="Felice N."/>
            <person name="Paillard S."/>
            <person name="Juman I."/>
            <person name="Moroldo M."/>
            <person name="Scalabrin S."/>
            <person name="Canaguier A."/>
            <person name="Le Clainche I."/>
            <person name="Malacrida G."/>
            <person name="Durand E."/>
            <person name="Pesole G."/>
            <person name="Laucou V."/>
            <person name="Chatelet P."/>
            <person name="Merdinoglu D."/>
            <person name="Delledonne M."/>
            <person name="Pezzotti M."/>
            <person name="Lecharny A."/>
            <person name="Scarpelli C."/>
            <person name="Artiguenave F."/>
            <person name="Pe M.E."/>
            <person name="Valle G."/>
            <person name="Morgante M."/>
            <person name="Caboche M."/>
            <person name="Adam-Blondon A.-F."/>
            <person name="Weissenbach J."/>
            <person name="Quetier F."/>
            <person name="Wincker P."/>
        </authorList>
    </citation>
    <scope>NUCLEOTIDE SEQUENCE [LARGE SCALE GENOMIC DNA]</scope>
    <source>
        <strain evidence="2">cv. Pinot noir / PN40024</strain>
    </source>
</reference>
<dbReference type="Proteomes" id="UP000009183">
    <property type="component" value="Chromosome 7"/>
</dbReference>
<dbReference type="STRING" id="29760.D7SRP2"/>
<dbReference type="EMBL" id="FN594971">
    <property type="protein sequence ID" value="CBI18324.3"/>
    <property type="molecule type" value="Genomic_DNA"/>
</dbReference>
<sequence>MEGCHPQKFLVGHMEPLPLPLNYLLELLLNSTLLCMFDNIP</sequence>
<evidence type="ECO:0000313" key="2">
    <source>
        <dbReference type="Proteomes" id="UP000009183"/>
    </source>
</evidence>